<evidence type="ECO:0000256" key="4">
    <source>
        <dbReference type="SAM" id="Phobius"/>
    </source>
</evidence>
<keyword evidence="4" id="KW-1133">Transmembrane helix</keyword>
<dbReference type="Proteomes" id="UP000663825">
    <property type="component" value="Unassembled WGS sequence"/>
</dbReference>
<name>A0A820FVJ2_9BILA</name>
<evidence type="ECO:0000313" key="16">
    <source>
        <dbReference type="Proteomes" id="UP000663862"/>
    </source>
</evidence>
<evidence type="ECO:0000256" key="3">
    <source>
        <dbReference type="SAM" id="MobiDB-lite"/>
    </source>
</evidence>
<dbReference type="EMBL" id="CAJOBO010003569">
    <property type="protein sequence ID" value="CAF4496804.1"/>
    <property type="molecule type" value="Genomic_DNA"/>
</dbReference>
<evidence type="ECO:0000313" key="8">
    <source>
        <dbReference type="EMBL" id="CAF3648367.1"/>
    </source>
</evidence>
<reference evidence="11" key="1">
    <citation type="submission" date="2021-02" db="EMBL/GenBank/DDBJ databases">
        <authorList>
            <person name="Nowell W R."/>
        </authorList>
    </citation>
    <scope>NUCLEOTIDE SEQUENCE</scope>
</reference>
<evidence type="ECO:0000313" key="15">
    <source>
        <dbReference type="EMBL" id="CAF4556037.1"/>
    </source>
</evidence>
<dbReference type="Proteomes" id="UP000663872">
    <property type="component" value="Unassembled WGS sequence"/>
</dbReference>
<dbReference type="Proteomes" id="UP000663869">
    <property type="component" value="Unassembled WGS sequence"/>
</dbReference>
<comment type="caution">
    <text evidence="11">The sequence shown here is derived from an EMBL/GenBank/DDBJ whole genome shotgun (WGS) entry which is preliminary data.</text>
</comment>
<dbReference type="AlphaFoldDB" id="A0A820FVJ2"/>
<keyword evidence="1" id="KW-0732">Signal</keyword>
<gene>
    <name evidence="9" type="ORF">FME351_LOCUS24566</name>
    <name evidence="8" type="ORF">GRG538_LOCUS25062</name>
    <name evidence="14" type="ORF">HFQ381_LOCUS27463</name>
    <name evidence="10" type="ORF">KIK155_LOCUS25135</name>
    <name evidence="7" type="ORF">LUA448_LOCUS31982</name>
    <name evidence="13" type="ORF">QYT958_LOCUS3884</name>
    <name evidence="6" type="ORF">TIS948_LOCUS26469</name>
    <name evidence="15" type="ORF">TOA249_LOCUS7584</name>
    <name evidence="11" type="ORF">TSG867_LOCUS4202</name>
    <name evidence="12" type="ORF">UJA718_LOCUS21183</name>
</gene>
<protein>
    <recommendedName>
        <fullName evidence="5">UMOD/GP2/OIT3-like D8C domain-containing protein</fullName>
    </recommendedName>
</protein>
<evidence type="ECO:0000259" key="5">
    <source>
        <dbReference type="Pfam" id="PF23283"/>
    </source>
</evidence>
<dbReference type="Proteomes" id="UP000663848">
    <property type="component" value="Unassembled WGS sequence"/>
</dbReference>
<dbReference type="EMBL" id="CAJOBP010004080">
    <property type="protein sequence ID" value="CAF4429036.1"/>
    <property type="molecule type" value="Genomic_DNA"/>
</dbReference>
<dbReference type="Proteomes" id="UP000663833">
    <property type="component" value="Unassembled WGS sequence"/>
</dbReference>
<dbReference type="EMBL" id="CAJOBR010000285">
    <property type="protein sequence ID" value="CAF4491391.1"/>
    <property type="molecule type" value="Genomic_DNA"/>
</dbReference>
<evidence type="ECO:0000313" key="13">
    <source>
        <dbReference type="EMBL" id="CAF4491391.1"/>
    </source>
</evidence>
<keyword evidence="17" id="KW-1185">Reference proteome</keyword>
<evidence type="ECO:0000256" key="2">
    <source>
        <dbReference type="ARBA" id="ARBA00023157"/>
    </source>
</evidence>
<dbReference type="Proteomes" id="UP000663873">
    <property type="component" value="Unassembled WGS sequence"/>
</dbReference>
<dbReference type="Proteomes" id="UP000663838">
    <property type="component" value="Unassembled WGS sequence"/>
</dbReference>
<dbReference type="EMBL" id="CAJNYT010004261">
    <property type="protein sequence ID" value="CAF3648367.1"/>
    <property type="molecule type" value="Genomic_DNA"/>
</dbReference>
<evidence type="ECO:0000313" key="17">
    <source>
        <dbReference type="Proteomes" id="UP000663873"/>
    </source>
</evidence>
<dbReference type="OrthoDB" id="5963120at2759"/>
<keyword evidence="2" id="KW-1015">Disulfide bond</keyword>
<keyword evidence="4" id="KW-0472">Membrane</keyword>
<organism evidence="11 16">
    <name type="scientific">Rotaria socialis</name>
    <dbReference type="NCBI Taxonomy" id="392032"/>
    <lineage>
        <taxon>Eukaryota</taxon>
        <taxon>Metazoa</taxon>
        <taxon>Spiralia</taxon>
        <taxon>Gnathifera</taxon>
        <taxon>Rotifera</taxon>
        <taxon>Eurotatoria</taxon>
        <taxon>Bdelloidea</taxon>
        <taxon>Philodinida</taxon>
        <taxon>Philodinidae</taxon>
        <taxon>Rotaria</taxon>
    </lineage>
</organism>
<dbReference type="Proteomes" id="UP000663865">
    <property type="component" value="Unassembled WGS sequence"/>
</dbReference>
<dbReference type="EMBL" id="CAJNYU010003219">
    <property type="protein sequence ID" value="CAF3652209.1"/>
    <property type="molecule type" value="Genomic_DNA"/>
</dbReference>
<evidence type="ECO:0000313" key="10">
    <source>
        <dbReference type="EMBL" id="CAF3677981.1"/>
    </source>
</evidence>
<dbReference type="Proteomes" id="UP000663851">
    <property type="component" value="Unassembled WGS sequence"/>
</dbReference>
<proteinExistence type="predicted"/>
<feature type="region of interest" description="Disordered" evidence="3">
    <location>
        <begin position="77"/>
        <end position="97"/>
    </location>
</feature>
<keyword evidence="4" id="KW-0812">Transmembrane</keyword>
<feature type="transmembrane region" description="Helical" evidence="4">
    <location>
        <begin position="39"/>
        <end position="66"/>
    </location>
</feature>
<evidence type="ECO:0000313" key="9">
    <source>
        <dbReference type="EMBL" id="CAF3652209.1"/>
    </source>
</evidence>
<evidence type="ECO:0000313" key="11">
    <source>
        <dbReference type="EMBL" id="CAF4268891.1"/>
    </source>
</evidence>
<feature type="domain" description="UMOD/GP2/OIT3-like D8C" evidence="5">
    <location>
        <begin position="148"/>
        <end position="222"/>
    </location>
</feature>
<dbReference type="Proteomes" id="UP000663862">
    <property type="component" value="Unassembled WGS sequence"/>
</dbReference>
<evidence type="ECO:0000256" key="1">
    <source>
        <dbReference type="ARBA" id="ARBA00022729"/>
    </source>
</evidence>
<dbReference type="Pfam" id="PF23283">
    <property type="entry name" value="D8C_UMOD"/>
    <property type="match status" value="1"/>
</dbReference>
<dbReference type="EMBL" id="CAJOBQ010000134">
    <property type="protein sequence ID" value="CAF4268891.1"/>
    <property type="molecule type" value="Genomic_DNA"/>
</dbReference>
<dbReference type="EMBL" id="CAJOBS010000342">
    <property type="protein sequence ID" value="CAF4556037.1"/>
    <property type="molecule type" value="Genomic_DNA"/>
</dbReference>
<evidence type="ECO:0000313" key="14">
    <source>
        <dbReference type="EMBL" id="CAF4496804.1"/>
    </source>
</evidence>
<sequence length="223" mass="23148">MADWDALPKLASSRRITVNLNNVTSAPARITTVTTDSKIFIAVAATGVVVLLMASVLVPISLALTYTGPFTTTSLSSITTTTDTTTTTTTTTDTTTTTTTDALSECSSYTTINDVTRLTTAGSGSGCDTAVFNSTTACVRFSGAGGTQLATSAPASNQCTTQAPGWYSGSLPGSGVSNNETVCYAWSLNNCKWSNTIQVTNCGSFYVWGLISPPVCNLRYCTA</sequence>
<dbReference type="InterPro" id="IPR057774">
    <property type="entry name" value="D8C_UMOD/GP2/OIT3-like"/>
</dbReference>
<evidence type="ECO:0000313" key="7">
    <source>
        <dbReference type="EMBL" id="CAF3632221.1"/>
    </source>
</evidence>
<dbReference type="EMBL" id="CAJNXB010004664">
    <property type="protein sequence ID" value="CAF3386857.1"/>
    <property type="molecule type" value="Genomic_DNA"/>
</dbReference>
<evidence type="ECO:0000313" key="12">
    <source>
        <dbReference type="EMBL" id="CAF4429036.1"/>
    </source>
</evidence>
<dbReference type="EMBL" id="CAJNYD010004787">
    <property type="protein sequence ID" value="CAF3632221.1"/>
    <property type="molecule type" value="Genomic_DNA"/>
</dbReference>
<accession>A0A820FVJ2</accession>
<evidence type="ECO:0000313" key="6">
    <source>
        <dbReference type="EMBL" id="CAF3386857.1"/>
    </source>
</evidence>
<dbReference type="EMBL" id="CAJNYV010004539">
    <property type="protein sequence ID" value="CAF3677981.1"/>
    <property type="molecule type" value="Genomic_DNA"/>
</dbReference>